<keyword evidence="2" id="KW-1185">Reference proteome</keyword>
<reference evidence="2" key="1">
    <citation type="submission" date="2014-09" db="EMBL/GenBank/DDBJ databases">
        <authorList>
            <person name="Mudge J."/>
            <person name="Ramaraj T."/>
            <person name="Lindquist I.E."/>
            <person name="Bharti A.K."/>
            <person name="Sundararajan A."/>
            <person name="Cameron C.T."/>
            <person name="Woodward J.E."/>
            <person name="May G.D."/>
            <person name="Brubaker C."/>
            <person name="Broadhvest J."/>
            <person name="Wilkins T.A."/>
        </authorList>
    </citation>
    <scope>NUCLEOTIDE SEQUENCE</scope>
    <source>
        <strain evidence="2">cv. AKA8401</strain>
    </source>
</reference>
<evidence type="ECO:0000313" key="1">
    <source>
        <dbReference type="EMBL" id="KHG26495.1"/>
    </source>
</evidence>
<accession>A0A0B0PNA9</accession>
<proteinExistence type="predicted"/>
<dbReference type="EMBL" id="KN436917">
    <property type="protein sequence ID" value="KHG26495.1"/>
    <property type="molecule type" value="Genomic_DNA"/>
</dbReference>
<organism evidence="1 2">
    <name type="scientific">Gossypium arboreum</name>
    <name type="common">Tree cotton</name>
    <name type="synonym">Gossypium nanking</name>
    <dbReference type="NCBI Taxonomy" id="29729"/>
    <lineage>
        <taxon>Eukaryota</taxon>
        <taxon>Viridiplantae</taxon>
        <taxon>Streptophyta</taxon>
        <taxon>Embryophyta</taxon>
        <taxon>Tracheophyta</taxon>
        <taxon>Spermatophyta</taxon>
        <taxon>Magnoliopsida</taxon>
        <taxon>eudicotyledons</taxon>
        <taxon>Gunneridae</taxon>
        <taxon>Pentapetalae</taxon>
        <taxon>rosids</taxon>
        <taxon>malvids</taxon>
        <taxon>Malvales</taxon>
        <taxon>Malvaceae</taxon>
        <taxon>Malvoideae</taxon>
        <taxon>Gossypium</taxon>
    </lineage>
</organism>
<sequence length="30" mass="3405">MDQSAFIEQFPTSFSVCPLFPPPLGCIYRL</sequence>
<name>A0A0B0PNA9_GOSAR</name>
<gene>
    <name evidence="1" type="ORF">F383_33442</name>
</gene>
<protein>
    <submittedName>
        <fullName evidence="1">Uncharacterized protein</fullName>
    </submittedName>
</protein>
<evidence type="ECO:0000313" key="2">
    <source>
        <dbReference type="Proteomes" id="UP000032142"/>
    </source>
</evidence>
<dbReference type="Proteomes" id="UP000032142">
    <property type="component" value="Unassembled WGS sequence"/>
</dbReference>
<dbReference type="AlphaFoldDB" id="A0A0B0PNA9"/>